<dbReference type="Proteomes" id="UP000092668">
    <property type="component" value="Unassembled WGS sequence"/>
</dbReference>
<gene>
    <name evidence="2" type="ORF">ACT18_19925</name>
</gene>
<sequence>MSAVEAVAVGLGIATGVTTLISFGFSFWTARSGNQRQLRERLRKQLREMNLACLIYFQREGWEAVDRSPKFSFQALDQIHEDGLISPSHSHLERLKAILRDIRGRAQTQLPRDALGIELHAELTANNEARHRIAFKTLDADSQKYLRALGKMDNAGVGGYWTYLRYRFIPAREYIN</sequence>
<dbReference type="AlphaFoldDB" id="A0A1B8SBH3"/>
<dbReference type="EMBL" id="LFOE01000041">
    <property type="protein sequence ID" value="OBY30046.1"/>
    <property type="molecule type" value="Genomic_DNA"/>
</dbReference>
<evidence type="ECO:0000313" key="2">
    <source>
        <dbReference type="EMBL" id="OBY30046.1"/>
    </source>
</evidence>
<feature type="transmembrane region" description="Helical" evidence="1">
    <location>
        <begin position="6"/>
        <end position="30"/>
    </location>
</feature>
<name>A0A1B8SBH3_9MYCO</name>
<keyword evidence="3" id="KW-1185">Reference proteome</keyword>
<keyword evidence="1" id="KW-1133">Transmembrane helix</keyword>
<proteinExistence type="predicted"/>
<keyword evidence="1" id="KW-0812">Transmembrane</keyword>
<evidence type="ECO:0000313" key="3">
    <source>
        <dbReference type="Proteomes" id="UP000092668"/>
    </source>
</evidence>
<accession>A0A1B8SBH3</accession>
<reference evidence="2 3" key="1">
    <citation type="submission" date="2015-06" db="EMBL/GenBank/DDBJ databases">
        <title>Genome sequence of Mycobacterium kumamotonense strain Roo.</title>
        <authorList>
            <person name="Greninger A.L."/>
            <person name="Cunningham G."/>
            <person name="Miller S."/>
        </authorList>
    </citation>
    <scope>NUCLEOTIDE SEQUENCE [LARGE SCALE GENOMIC DNA]</scope>
    <source>
        <strain evidence="2 3">Roo</strain>
    </source>
</reference>
<organism evidence="2 3">
    <name type="scientific">Mycolicibacter kumamotonensis</name>
    <dbReference type="NCBI Taxonomy" id="354243"/>
    <lineage>
        <taxon>Bacteria</taxon>
        <taxon>Bacillati</taxon>
        <taxon>Actinomycetota</taxon>
        <taxon>Actinomycetes</taxon>
        <taxon>Mycobacteriales</taxon>
        <taxon>Mycobacteriaceae</taxon>
        <taxon>Mycolicibacter</taxon>
    </lineage>
</organism>
<dbReference type="OrthoDB" id="9926060at2"/>
<protein>
    <submittedName>
        <fullName evidence="2">Uncharacterized protein</fullName>
    </submittedName>
</protein>
<evidence type="ECO:0000256" key="1">
    <source>
        <dbReference type="SAM" id="Phobius"/>
    </source>
</evidence>
<keyword evidence="1" id="KW-0472">Membrane</keyword>
<comment type="caution">
    <text evidence="2">The sequence shown here is derived from an EMBL/GenBank/DDBJ whole genome shotgun (WGS) entry which is preliminary data.</text>
</comment>